<name>A0A3S0AKF3_9BACL</name>
<dbReference type="InterPro" id="IPR050809">
    <property type="entry name" value="UgpAE/MalFG_permease"/>
</dbReference>
<dbReference type="GO" id="GO:0005886">
    <property type="term" value="C:plasma membrane"/>
    <property type="evidence" value="ECO:0007669"/>
    <property type="project" value="UniProtKB-SubCell"/>
</dbReference>
<dbReference type="InterPro" id="IPR035906">
    <property type="entry name" value="MetI-like_sf"/>
</dbReference>
<comment type="similarity">
    <text evidence="7">Belongs to the binding-protein-dependent transport system permease family.</text>
</comment>
<sequence length="292" mass="33176">MRASAYEKKSWGIGYLMILPYLLFFIAFSLVPIFFGLRISFYDWALLGSKKFVALKNYRHVFVDKEFWTYTGHTFLFVIIAVPLLVLVGLGLALLINQIRKGQGFFRATVFLPMMLSVSVISTIWVIFLQPYSGLLSQILKLVGYKNEIFWITQPVLAWVSIIMATVWWTVGLVFILYLAGLQDIPQTFYEAGQIEGASRWQSFRYITFPSLSRITLLVIVLETIACFKIFGQSKLITSGGPAGGTKTIVFMIYEKGFKTFDLGYASAVSILLMLIIMIISALQFKYMPSED</sequence>
<dbReference type="PANTHER" id="PTHR43227:SF11">
    <property type="entry name" value="BLL4140 PROTEIN"/>
    <property type="match status" value="1"/>
</dbReference>
<keyword evidence="3" id="KW-1003">Cell membrane</keyword>
<dbReference type="PROSITE" id="PS50928">
    <property type="entry name" value="ABC_TM1"/>
    <property type="match status" value="1"/>
</dbReference>
<feature type="transmembrane region" description="Helical" evidence="7">
    <location>
        <begin position="12"/>
        <end position="35"/>
    </location>
</feature>
<evidence type="ECO:0000256" key="3">
    <source>
        <dbReference type="ARBA" id="ARBA00022475"/>
    </source>
</evidence>
<comment type="subcellular location">
    <subcellularLocation>
        <location evidence="1 7">Cell membrane</location>
        <topology evidence="1 7">Multi-pass membrane protein</topology>
    </subcellularLocation>
</comment>
<proteinExistence type="inferred from homology"/>
<feature type="transmembrane region" description="Helical" evidence="7">
    <location>
        <begin position="156"/>
        <end position="180"/>
    </location>
</feature>
<reference evidence="9 10" key="1">
    <citation type="submission" date="2018-12" db="EMBL/GenBank/DDBJ databases">
        <title>Bacillus ochoae sp. nov., Paenibacillus whitsoniae sp. nov., Paenibacillus spiritus sp. nov. Isolated from the Mars Exploration Rover during spacecraft assembly.</title>
        <authorList>
            <person name="Seuylemezian A."/>
            <person name="Vaishampayan P."/>
        </authorList>
    </citation>
    <scope>NUCLEOTIDE SEQUENCE [LARGE SCALE GENOMIC DNA]</scope>
    <source>
        <strain evidence="9 10">MER 54</strain>
    </source>
</reference>
<dbReference type="Pfam" id="PF00528">
    <property type="entry name" value="BPD_transp_1"/>
    <property type="match status" value="1"/>
</dbReference>
<feature type="transmembrane region" description="Helical" evidence="7">
    <location>
        <begin position="263"/>
        <end position="283"/>
    </location>
</feature>
<dbReference type="Gene3D" id="1.10.3720.10">
    <property type="entry name" value="MetI-like"/>
    <property type="match status" value="1"/>
</dbReference>
<dbReference type="EMBL" id="RXHU01000106">
    <property type="protein sequence ID" value="RTE03068.1"/>
    <property type="molecule type" value="Genomic_DNA"/>
</dbReference>
<evidence type="ECO:0000256" key="7">
    <source>
        <dbReference type="RuleBase" id="RU363032"/>
    </source>
</evidence>
<evidence type="ECO:0000256" key="1">
    <source>
        <dbReference type="ARBA" id="ARBA00004651"/>
    </source>
</evidence>
<dbReference type="GO" id="GO:0055085">
    <property type="term" value="P:transmembrane transport"/>
    <property type="evidence" value="ECO:0007669"/>
    <property type="project" value="InterPro"/>
</dbReference>
<feature type="transmembrane region" description="Helical" evidence="7">
    <location>
        <begin position="108"/>
        <end position="128"/>
    </location>
</feature>
<keyword evidence="6 7" id="KW-0472">Membrane</keyword>
<keyword evidence="2 7" id="KW-0813">Transport</keyword>
<evidence type="ECO:0000256" key="6">
    <source>
        <dbReference type="ARBA" id="ARBA00023136"/>
    </source>
</evidence>
<evidence type="ECO:0000313" key="9">
    <source>
        <dbReference type="EMBL" id="RTE03068.1"/>
    </source>
</evidence>
<protein>
    <submittedName>
        <fullName evidence="9">Sugar ABC transporter permease</fullName>
    </submittedName>
</protein>
<dbReference type="CDD" id="cd06261">
    <property type="entry name" value="TM_PBP2"/>
    <property type="match status" value="1"/>
</dbReference>
<dbReference type="SUPFAM" id="SSF161098">
    <property type="entry name" value="MetI-like"/>
    <property type="match status" value="1"/>
</dbReference>
<gene>
    <name evidence="9" type="ORF">EJQ19_28290</name>
</gene>
<evidence type="ECO:0000256" key="2">
    <source>
        <dbReference type="ARBA" id="ARBA00022448"/>
    </source>
</evidence>
<dbReference type="PANTHER" id="PTHR43227">
    <property type="entry name" value="BLL4140 PROTEIN"/>
    <property type="match status" value="1"/>
</dbReference>
<keyword evidence="5 7" id="KW-1133">Transmembrane helix</keyword>
<evidence type="ECO:0000256" key="5">
    <source>
        <dbReference type="ARBA" id="ARBA00022989"/>
    </source>
</evidence>
<accession>A0A3S0AKF3</accession>
<feature type="transmembrane region" description="Helical" evidence="7">
    <location>
        <begin position="75"/>
        <end position="96"/>
    </location>
</feature>
<dbReference type="InterPro" id="IPR000515">
    <property type="entry name" value="MetI-like"/>
</dbReference>
<dbReference type="Proteomes" id="UP000276128">
    <property type="component" value="Unassembled WGS sequence"/>
</dbReference>
<dbReference type="RefSeq" id="WP_126144585.1">
    <property type="nucleotide sequence ID" value="NZ_RXHU01000106.1"/>
</dbReference>
<evidence type="ECO:0000259" key="8">
    <source>
        <dbReference type="PROSITE" id="PS50928"/>
    </source>
</evidence>
<comment type="caution">
    <text evidence="9">The sequence shown here is derived from an EMBL/GenBank/DDBJ whole genome shotgun (WGS) entry which is preliminary data.</text>
</comment>
<evidence type="ECO:0000313" key="10">
    <source>
        <dbReference type="Proteomes" id="UP000276128"/>
    </source>
</evidence>
<keyword evidence="4 7" id="KW-0812">Transmembrane</keyword>
<evidence type="ECO:0000256" key="4">
    <source>
        <dbReference type="ARBA" id="ARBA00022692"/>
    </source>
</evidence>
<keyword evidence="10" id="KW-1185">Reference proteome</keyword>
<feature type="domain" description="ABC transmembrane type-1" evidence="8">
    <location>
        <begin position="71"/>
        <end position="284"/>
    </location>
</feature>
<organism evidence="9 10">
    <name type="scientific">Paenibacillus whitsoniae</name>
    <dbReference type="NCBI Taxonomy" id="2496558"/>
    <lineage>
        <taxon>Bacteria</taxon>
        <taxon>Bacillati</taxon>
        <taxon>Bacillota</taxon>
        <taxon>Bacilli</taxon>
        <taxon>Bacillales</taxon>
        <taxon>Paenibacillaceae</taxon>
        <taxon>Paenibacillus</taxon>
    </lineage>
</organism>
<dbReference type="OrthoDB" id="9787541at2"/>
<dbReference type="AlphaFoldDB" id="A0A3S0AKF3"/>